<comment type="caution">
    <text evidence="1">The sequence shown here is derived from an EMBL/GenBank/DDBJ whole genome shotgun (WGS) entry which is preliminary data.</text>
</comment>
<sequence length="93" mass="9798">MLVHLYKGEPFIHLAAGFGPVLGTTPAWALPVGDRVTVLTHGSAGWASLHRPVTEPFPRCPRPLSPSPDVVGEHADGLVVLPGLDFDVGRAVT</sequence>
<gene>
    <name evidence="1" type="ORF">HNR07_002658</name>
</gene>
<dbReference type="AlphaFoldDB" id="A0A840WET4"/>
<reference evidence="1 2" key="1">
    <citation type="submission" date="2020-08" db="EMBL/GenBank/DDBJ databases">
        <title>Sequencing the genomes of 1000 actinobacteria strains.</title>
        <authorList>
            <person name="Klenk H.-P."/>
        </authorList>
    </citation>
    <scope>NUCLEOTIDE SEQUENCE [LARGE SCALE GENOMIC DNA]</scope>
    <source>
        <strain evidence="1 2">DSM 44598</strain>
    </source>
</reference>
<protein>
    <submittedName>
        <fullName evidence="1">Uncharacterized protein</fullName>
    </submittedName>
</protein>
<keyword evidence="2" id="KW-1185">Reference proteome</keyword>
<dbReference type="EMBL" id="JACHDO010000001">
    <property type="protein sequence ID" value="MBB5491521.1"/>
    <property type="molecule type" value="Genomic_DNA"/>
</dbReference>
<name>A0A840WET4_9ACTN</name>
<dbReference type="Proteomes" id="UP000579647">
    <property type="component" value="Unassembled WGS sequence"/>
</dbReference>
<organism evidence="1 2">
    <name type="scientific">Nocardiopsis metallicus</name>
    <dbReference type="NCBI Taxonomy" id="179819"/>
    <lineage>
        <taxon>Bacteria</taxon>
        <taxon>Bacillati</taxon>
        <taxon>Actinomycetota</taxon>
        <taxon>Actinomycetes</taxon>
        <taxon>Streptosporangiales</taxon>
        <taxon>Nocardiopsidaceae</taxon>
        <taxon>Nocardiopsis</taxon>
    </lineage>
</organism>
<proteinExistence type="predicted"/>
<accession>A0A840WET4</accession>
<evidence type="ECO:0000313" key="2">
    <source>
        <dbReference type="Proteomes" id="UP000579647"/>
    </source>
</evidence>
<evidence type="ECO:0000313" key="1">
    <source>
        <dbReference type="EMBL" id="MBB5491521.1"/>
    </source>
</evidence>